<dbReference type="Proteomes" id="UP000698173">
    <property type="component" value="Unassembled WGS sequence"/>
</dbReference>
<keyword evidence="2" id="KW-0238">DNA-binding</keyword>
<reference evidence="5" key="1">
    <citation type="journal article" date="2021" name="PeerJ">
        <title>Extensive microbial diversity within the chicken gut microbiome revealed by metagenomics and culture.</title>
        <authorList>
            <person name="Gilroy R."/>
            <person name="Ravi A."/>
            <person name="Getino M."/>
            <person name="Pursley I."/>
            <person name="Horton D.L."/>
            <person name="Alikhan N.F."/>
            <person name="Baker D."/>
            <person name="Gharbi K."/>
            <person name="Hall N."/>
            <person name="Watson M."/>
            <person name="Adriaenssens E.M."/>
            <person name="Foster-Nyarko E."/>
            <person name="Jarju S."/>
            <person name="Secka A."/>
            <person name="Antonio M."/>
            <person name="Oren A."/>
            <person name="Chaudhuri R.R."/>
            <person name="La Ragione R."/>
            <person name="Hildebrand F."/>
            <person name="Pallen M.J."/>
        </authorList>
    </citation>
    <scope>NUCLEOTIDE SEQUENCE</scope>
    <source>
        <strain evidence="5">CHK171-7178</strain>
    </source>
</reference>
<comment type="caution">
    <text evidence="5">The sequence shown here is derived from an EMBL/GenBank/DDBJ whole genome shotgun (WGS) entry which is preliminary data.</text>
</comment>
<dbReference type="EMBL" id="DYWT01000236">
    <property type="protein sequence ID" value="HJF33013.1"/>
    <property type="molecule type" value="Genomic_DNA"/>
</dbReference>
<dbReference type="SUPFAM" id="SSF46785">
    <property type="entry name" value="Winged helix' DNA-binding domain"/>
    <property type="match status" value="1"/>
</dbReference>
<evidence type="ECO:0000313" key="6">
    <source>
        <dbReference type="Proteomes" id="UP000698173"/>
    </source>
</evidence>
<dbReference type="Pfam" id="PF01022">
    <property type="entry name" value="HTH_5"/>
    <property type="match status" value="1"/>
</dbReference>
<reference evidence="5" key="2">
    <citation type="submission" date="2021-09" db="EMBL/GenBank/DDBJ databases">
        <authorList>
            <person name="Gilroy R."/>
        </authorList>
    </citation>
    <scope>NUCLEOTIDE SEQUENCE</scope>
    <source>
        <strain evidence="5">CHK171-7178</strain>
    </source>
</reference>
<protein>
    <submittedName>
        <fullName evidence="5">ArsR family transcriptional regulator</fullName>
    </submittedName>
</protein>
<dbReference type="InterPro" id="IPR011991">
    <property type="entry name" value="ArsR-like_HTH"/>
</dbReference>
<dbReference type="PANTHER" id="PTHR33154:SF33">
    <property type="entry name" value="TRANSCRIPTIONAL REPRESSOR SDPR"/>
    <property type="match status" value="1"/>
</dbReference>
<evidence type="ECO:0000256" key="2">
    <source>
        <dbReference type="ARBA" id="ARBA00023125"/>
    </source>
</evidence>
<gene>
    <name evidence="5" type="ORF">K8V56_14725</name>
</gene>
<accession>A0A921KEA7</accession>
<keyword evidence="3" id="KW-0804">Transcription</keyword>
<evidence type="ECO:0000256" key="1">
    <source>
        <dbReference type="ARBA" id="ARBA00023015"/>
    </source>
</evidence>
<dbReference type="GO" id="GO:0003677">
    <property type="term" value="F:DNA binding"/>
    <property type="evidence" value="ECO:0007669"/>
    <property type="project" value="UniProtKB-KW"/>
</dbReference>
<dbReference type="InterPro" id="IPR036388">
    <property type="entry name" value="WH-like_DNA-bd_sf"/>
</dbReference>
<dbReference type="PANTHER" id="PTHR33154">
    <property type="entry name" value="TRANSCRIPTIONAL REGULATOR, ARSR FAMILY"/>
    <property type="match status" value="1"/>
</dbReference>
<dbReference type="InterPro" id="IPR016943">
    <property type="entry name" value="UCP030050_HTH"/>
</dbReference>
<evidence type="ECO:0000259" key="4">
    <source>
        <dbReference type="PROSITE" id="PS50987"/>
    </source>
</evidence>
<dbReference type="Gene3D" id="1.10.10.10">
    <property type="entry name" value="Winged helix-like DNA-binding domain superfamily/Winged helix DNA-binding domain"/>
    <property type="match status" value="1"/>
</dbReference>
<name>A0A921KEA7_SPOPS</name>
<dbReference type="InterPro" id="IPR001845">
    <property type="entry name" value="HTH_ArsR_DNA-bd_dom"/>
</dbReference>
<dbReference type="InterPro" id="IPR051081">
    <property type="entry name" value="HTH_MetalResp_TranReg"/>
</dbReference>
<sequence>MQTQINEESLAVYEALASSVRLRIIQLLSKNKMNIKELATALNLSSAIITMHVSKLEKANIIKTEKIGQQKISSLRVDKIEINFPERIFNAFDTKESSIPVGHYTNYSVYPTCGLATEHAFIGKVDEPKYFMDAERMDAQLLWFTKGFVEYQTPNLLNKNEKLEMMEISMELSSEFPFANNNWLSDITFYLNETELGMWTSPGDYADIRGKYTPAWYPDNQNQYGLLKTIRITHHGTYMDGDSLSALTIDDLNSDKIDLWKLKIEVKEDAEHIGGCTLFGRSFGNYSQDIKVKVFYS</sequence>
<organism evidence="5 6">
    <name type="scientific">Sporosarcina psychrophila</name>
    <name type="common">Bacillus psychrophilus</name>
    <dbReference type="NCBI Taxonomy" id="1476"/>
    <lineage>
        <taxon>Bacteria</taxon>
        <taxon>Bacillati</taxon>
        <taxon>Bacillota</taxon>
        <taxon>Bacilli</taxon>
        <taxon>Bacillales</taxon>
        <taxon>Caryophanaceae</taxon>
        <taxon>Sporosarcina</taxon>
    </lineage>
</organism>
<evidence type="ECO:0000256" key="3">
    <source>
        <dbReference type="ARBA" id="ARBA00023163"/>
    </source>
</evidence>
<dbReference type="GO" id="GO:0003700">
    <property type="term" value="F:DNA-binding transcription factor activity"/>
    <property type="evidence" value="ECO:0007669"/>
    <property type="project" value="InterPro"/>
</dbReference>
<dbReference type="PROSITE" id="PS50987">
    <property type="entry name" value="HTH_ARSR_2"/>
    <property type="match status" value="1"/>
</dbReference>
<dbReference type="PIRSF" id="PIRSF030050">
    <property type="entry name" value="UCP030050_HTH"/>
    <property type="match status" value="1"/>
</dbReference>
<proteinExistence type="predicted"/>
<dbReference type="InterPro" id="IPR036390">
    <property type="entry name" value="WH_DNA-bd_sf"/>
</dbReference>
<dbReference type="CDD" id="cd00090">
    <property type="entry name" value="HTH_ARSR"/>
    <property type="match status" value="1"/>
</dbReference>
<evidence type="ECO:0000313" key="5">
    <source>
        <dbReference type="EMBL" id="HJF33013.1"/>
    </source>
</evidence>
<keyword evidence="1" id="KW-0805">Transcription regulation</keyword>
<dbReference type="SMART" id="SM00418">
    <property type="entry name" value="HTH_ARSR"/>
    <property type="match status" value="1"/>
</dbReference>
<dbReference type="AlphaFoldDB" id="A0A921KEA7"/>
<feature type="domain" description="HTH arsR-type" evidence="4">
    <location>
        <begin position="1"/>
        <end position="95"/>
    </location>
</feature>